<dbReference type="Proteomes" id="UP000000483">
    <property type="component" value="Chromosome"/>
</dbReference>
<dbReference type="RefSeq" id="WP_013707165.1">
    <property type="nucleotide sequence ID" value="NC_015388.1"/>
</dbReference>
<keyword evidence="2" id="KW-1133">Transmembrane helix</keyword>
<feature type="region of interest" description="Disordered" evidence="1">
    <location>
        <begin position="205"/>
        <end position="226"/>
    </location>
</feature>
<feature type="transmembrane region" description="Helical" evidence="2">
    <location>
        <begin position="106"/>
        <end position="125"/>
    </location>
</feature>
<sequence>MSKWFELHDPVERKYIFNSFLVFVGLVEVIILAATIVWQIDEGWFGGEVRIIPFPWKEYLLASSMAPVVMLLVFGIIVRGFDLLNPSLKGSGEDEKKFWHRLRHKFSLISYIIGLSLLAAFFYAIYQPEKVLRYLKALFSALGLWGAYVVIGIIALSMLYFPISLLLRYRLAKKAMEYQYLLALAERHGVVFDKDTGTLIPTQVNPERALPPVSEDAEDMPPTRRE</sequence>
<keyword evidence="2" id="KW-0812">Transmembrane</keyword>
<feature type="transmembrane region" description="Helical" evidence="2">
    <location>
        <begin position="145"/>
        <end position="167"/>
    </location>
</feature>
<name>F2NFD7_DESAR</name>
<reference evidence="4" key="2">
    <citation type="submission" date="2011-03" db="EMBL/GenBank/DDBJ databases">
        <title>The complete genome of Desulfobacca acetoxidans DSM 11109.</title>
        <authorList>
            <consortium name="US DOE Joint Genome Institute (JGI-PGF)"/>
            <person name="Lucas S."/>
            <person name="Copeland A."/>
            <person name="Lapidus A."/>
            <person name="Bruce D."/>
            <person name="Goodwin L."/>
            <person name="Pitluck S."/>
            <person name="Peters L."/>
            <person name="Kyrpides N."/>
            <person name="Mavromatis K."/>
            <person name="Ivanova N."/>
            <person name="Ovchinnikova G."/>
            <person name="Teshima H."/>
            <person name="Detter J.C."/>
            <person name="Han C."/>
            <person name="Land M."/>
            <person name="Hauser L."/>
            <person name="Markowitz V."/>
            <person name="Cheng J.-F."/>
            <person name="Hugenholtz P."/>
            <person name="Woyke T."/>
            <person name="Wu D."/>
            <person name="Spring S."/>
            <person name="Schueler E."/>
            <person name="Brambilla E."/>
            <person name="Klenk H.-P."/>
            <person name="Eisen J.A."/>
        </authorList>
    </citation>
    <scope>NUCLEOTIDE SEQUENCE [LARGE SCALE GENOMIC DNA]</scope>
    <source>
        <strain evidence="4">ATCC 700848 / DSM 11109 / ASRB2</strain>
    </source>
</reference>
<evidence type="ECO:0000313" key="3">
    <source>
        <dbReference type="EMBL" id="AEB10056.1"/>
    </source>
</evidence>
<evidence type="ECO:0000313" key="4">
    <source>
        <dbReference type="Proteomes" id="UP000000483"/>
    </source>
</evidence>
<dbReference type="AlphaFoldDB" id="F2NFD7"/>
<keyword evidence="4" id="KW-1185">Reference proteome</keyword>
<keyword evidence="2" id="KW-0472">Membrane</keyword>
<dbReference type="KEGG" id="dao:Desac_2229"/>
<evidence type="ECO:0000256" key="2">
    <source>
        <dbReference type="SAM" id="Phobius"/>
    </source>
</evidence>
<feature type="transmembrane region" description="Helical" evidence="2">
    <location>
        <begin position="60"/>
        <end position="81"/>
    </location>
</feature>
<proteinExistence type="predicted"/>
<protein>
    <submittedName>
        <fullName evidence="3">Uncharacterized protein</fullName>
    </submittedName>
</protein>
<accession>F2NFD7</accession>
<dbReference type="HOGENOM" id="CLU_1076569_0_0_7"/>
<feature type="transmembrane region" description="Helical" evidence="2">
    <location>
        <begin position="20"/>
        <end position="40"/>
    </location>
</feature>
<evidence type="ECO:0000256" key="1">
    <source>
        <dbReference type="SAM" id="MobiDB-lite"/>
    </source>
</evidence>
<organism evidence="3 4">
    <name type="scientific">Desulfobacca acetoxidans (strain ATCC 700848 / DSM 11109 / ASRB2)</name>
    <dbReference type="NCBI Taxonomy" id="880072"/>
    <lineage>
        <taxon>Bacteria</taxon>
        <taxon>Pseudomonadati</taxon>
        <taxon>Thermodesulfobacteriota</taxon>
        <taxon>Desulfobaccia</taxon>
        <taxon>Desulfobaccales</taxon>
        <taxon>Desulfobaccaceae</taxon>
        <taxon>Desulfobacca</taxon>
    </lineage>
</organism>
<dbReference type="EMBL" id="CP002629">
    <property type="protein sequence ID" value="AEB10056.1"/>
    <property type="molecule type" value="Genomic_DNA"/>
</dbReference>
<gene>
    <name evidence="3" type="ordered locus">Desac_2229</name>
</gene>
<reference evidence="3 4" key="1">
    <citation type="journal article" date="2011" name="Stand. Genomic Sci.">
        <title>Complete genome sequence of the acetate-degrading sulfate reducer Desulfobacca acetoxidans type strain (ASRB2).</title>
        <authorList>
            <person name="Goker M."/>
            <person name="Teshima H."/>
            <person name="Lapidus A."/>
            <person name="Nolan M."/>
            <person name="Lucas S."/>
            <person name="Hammon N."/>
            <person name="Deshpande S."/>
            <person name="Cheng J.F."/>
            <person name="Tapia R."/>
            <person name="Han C."/>
            <person name="Goodwin L."/>
            <person name="Pitluck S."/>
            <person name="Huntemann M."/>
            <person name="Liolios K."/>
            <person name="Ivanova N."/>
            <person name="Pagani I."/>
            <person name="Mavromatis K."/>
            <person name="Ovchinikova G."/>
            <person name="Pati A."/>
            <person name="Chen A."/>
            <person name="Palaniappan K."/>
            <person name="Land M."/>
            <person name="Hauser L."/>
            <person name="Brambilla E.M."/>
            <person name="Rohde M."/>
            <person name="Spring S."/>
            <person name="Detter J.C."/>
            <person name="Woyke T."/>
            <person name="Bristow J."/>
            <person name="Eisen J.A."/>
            <person name="Markowitz V."/>
            <person name="Hugenholtz P."/>
            <person name="Kyrpides N.C."/>
            <person name="Klenk H.P."/>
        </authorList>
    </citation>
    <scope>NUCLEOTIDE SEQUENCE [LARGE SCALE GENOMIC DNA]</scope>
    <source>
        <strain evidence="4">ATCC 700848 / DSM 11109 / ASRB2</strain>
    </source>
</reference>